<evidence type="ECO:0000313" key="3">
    <source>
        <dbReference type="EMBL" id="MTD59552.1"/>
    </source>
</evidence>
<reference evidence="3 4" key="1">
    <citation type="submission" date="2019-11" db="EMBL/GenBank/DDBJ databases">
        <title>Draft genome of Amycolatopsis RM579.</title>
        <authorList>
            <person name="Duangmal K."/>
            <person name="Mingma R."/>
        </authorList>
    </citation>
    <scope>NUCLEOTIDE SEQUENCE [LARGE SCALE GENOMIC DNA]</scope>
    <source>
        <strain evidence="3 4">RM579</strain>
    </source>
</reference>
<dbReference type="OrthoDB" id="3296472at2"/>
<dbReference type="EMBL" id="WMBA01000113">
    <property type="protein sequence ID" value="MTD59552.1"/>
    <property type="molecule type" value="Genomic_DNA"/>
</dbReference>
<name>A0A6N7ZCP4_9PSEU</name>
<keyword evidence="4" id="KW-1185">Reference proteome</keyword>
<evidence type="ECO:0008006" key="5">
    <source>
        <dbReference type="Google" id="ProtNLM"/>
    </source>
</evidence>
<feature type="compositionally biased region" description="Polar residues" evidence="1">
    <location>
        <begin position="268"/>
        <end position="278"/>
    </location>
</feature>
<dbReference type="RefSeq" id="WP_154761581.1">
    <property type="nucleotide sequence ID" value="NZ_WMBA01000113.1"/>
</dbReference>
<dbReference type="AlphaFoldDB" id="A0A6N7ZCP4"/>
<accession>A0A6N7ZCP4</accession>
<dbReference type="Proteomes" id="UP000440096">
    <property type="component" value="Unassembled WGS sequence"/>
</dbReference>
<evidence type="ECO:0000256" key="1">
    <source>
        <dbReference type="SAM" id="MobiDB-lite"/>
    </source>
</evidence>
<feature type="transmembrane region" description="Helical" evidence="2">
    <location>
        <begin position="185"/>
        <end position="203"/>
    </location>
</feature>
<evidence type="ECO:0000313" key="4">
    <source>
        <dbReference type="Proteomes" id="UP000440096"/>
    </source>
</evidence>
<feature type="transmembrane region" description="Helical" evidence="2">
    <location>
        <begin position="58"/>
        <end position="79"/>
    </location>
</feature>
<evidence type="ECO:0000256" key="2">
    <source>
        <dbReference type="SAM" id="Phobius"/>
    </source>
</evidence>
<comment type="caution">
    <text evidence="3">The sequence shown here is derived from an EMBL/GenBank/DDBJ whole genome shotgun (WGS) entry which is preliminary data.</text>
</comment>
<keyword evidence="2" id="KW-0812">Transmembrane</keyword>
<organism evidence="3 4">
    <name type="scientific">Amycolatopsis pithecellobii</name>
    <dbReference type="NCBI Taxonomy" id="664692"/>
    <lineage>
        <taxon>Bacteria</taxon>
        <taxon>Bacillati</taxon>
        <taxon>Actinomycetota</taxon>
        <taxon>Actinomycetes</taxon>
        <taxon>Pseudonocardiales</taxon>
        <taxon>Pseudonocardiaceae</taxon>
        <taxon>Amycolatopsis</taxon>
    </lineage>
</organism>
<protein>
    <recommendedName>
        <fullName evidence="5">DUF4157 domain-containing protein</fullName>
    </recommendedName>
</protein>
<keyword evidence="2" id="KW-1133">Transmembrane helix</keyword>
<keyword evidence="2" id="KW-0472">Membrane</keyword>
<feature type="region of interest" description="Disordered" evidence="1">
    <location>
        <begin position="262"/>
        <end position="292"/>
    </location>
</feature>
<feature type="transmembrane region" description="Helical" evidence="2">
    <location>
        <begin position="107"/>
        <end position="124"/>
    </location>
</feature>
<feature type="transmembrane region" description="Helical" evidence="2">
    <location>
        <begin position="235"/>
        <end position="255"/>
    </location>
</feature>
<feature type="transmembrane region" description="Helical" evidence="2">
    <location>
        <begin position="17"/>
        <end position="37"/>
    </location>
</feature>
<proteinExistence type="predicted"/>
<sequence length="292" mass="31317">MAAGTRSATPARRVSSMVISMVVAVAVGGVFGLLLWWHGRRVRRVGQRTGRLPRVRRAAVLVALALTVVGSVSRFGAAITPTPSCADPDYLAPVISEPENDGSFPSLAAKIATWVPTGLALLYTELRGGQVCEYTPRDYYVAAKSDNLMPDVAVNVGDVVLAAPVSSYPHTRSLAEHESRHRSQWAWFTVAAGPFAFPVAYWIDEFFFPGSRNHFERAAGLADGNYRPTGTGPVLGWPQISVLALLGATTVTLLVRRRTRRRDDVPGSSFSPAGSSRHATGGGCPPPGRQRP</sequence>
<gene>
    <name evidence="3" type="ORF">GKO32_37040</name>
</gene>